<dbReference type="Proteomes" id="UP001295444">
    <property type="component" value="Chromosome 09"/>
</dbReference>
<protein>
    <submittedName>
        <fullName evidence="2">Uncharacterized protein</fullName>
    </submittedName>
</protein>
<feature type="region of interest" description="Disordered" evidence="1">
    <location>
        <begin position="32"/>
        <end position="98"/>
    </location>
</feature>
<proteinExistence type="predicted"/>
<evidence type="ECO:0000313" key="3">
    <source>
        <dbReference type="Proteomes" id="UP001295444"/>
    </source>
</evidence>
<evidence type="ECO:0000313" key="2">
    <source>
        <dbReference type="EMBL" id="CAH2316161.1"/>
    </source>
</evidence>
<feature type="compositionally biased region" description="Polar residues" evidence="1">
    <location>
        <begin position="77"/>
        <end position="98"/>
    </location>
</feature>
<feature type="compositionally biased region" description="Acidic residues" evidence="1">
    <location>
        <begin position="37"/>
        <end position="46"/>
    </location>
</feature>
<gene>
    <name evidence="2" type="ORF">PECUL_23A010493</name>
</gene>
<accession>A0AAD1WPJ9</accession>
<organism evidence="2 3">
    <name type="scientific">Pelobates cultripes</name>
    <name type="common">Western spadefoot toad</name>
    <dbReference type="NCBI Taxonomy" id="61616"/>
    <lineage>
        <taxon>Eukaryota</taxon>
        <taxon>Metazoa</taxon>
        <taxon>Chordata</taxon>
        <taxon>Craniata</taxon>
        <taxon>Vertebrata</taxon>
        <taxon>Euteleostomi</taxon>
        <taxon>Amphibia</taxon>
        <taxon>Batrachia</taxon>
        <taxon>Anura</taxon>
        <taxon>Pelobatoidea</taxon>
        <taxon>Pelobatidae</taxon>
        <taxon>Pelobates</taxon>
    </lineage>
</organism>
<sequence>MPFVYPARVNRRKCRPEAYKPTAALDWSTLLGRFEPPEDPEEEDLPTEYLPTLATMRPQSQKPPPESPSGSRCHAATTITAAQNGTLNHQGTNRPHTT</sequence>
<reference evidence="2" key="1">
    <citation type="submission" date="2022-03" db="EMBL/GenBank/DDBJ databases">
        <authorList>
            <person name="Alioto T."/>
            <person name="Alioto T."/>
            <person name="Gomez Garrido J."/>
        </authorList>
    </citation>
    <scope>NUCLEOTIDE SEQUENCE</scope>
</reference>
<name>A0AAD1WPJ9_PELCU</name>
<keyword evidence="3" id="KW-1185">Reference proteome</keyword>
<dbReference type="EMBL" id="OW240920">
    <property type="protein sequence ID" value="CAH2316161.1"/>
    <property type="molecule type" value="Genomic_DNA"/>
</dbReference>
<evidence type="ECO:0000256" key="1">
    <source>
        <dbReference type="SAM" id="MobiDB-lite"/>
    </source>
</evidence>
<dbReference type="AlphaFoldDB" id="A0AAD1WPJ9"/>